<feature type="transmembrane region" description="Helical" evidence="6">
    <location>
        <begin position="272"/>
        <end position="290"/>
    </location>
</feature>
<organism evidence="8 9">
    <name type="scientific">Candidatus Blautia stercoripullorum</name>
    <dbReference type="NCBI Taxonomy" id="2838502"/>
    <lineage>
        <taxon>Bacteria</taxon>
        <taxon>Bacillati</taxon>
        <taxon>Bacillota</taxon>
        <taxon>Clostridia</taxon>
        <taxon>Lachnospirales</taxon>
        <taxon>Lachnospiraceae</taxon>
        <taxon>Blautia</taxon>
    </lineage>
</organism>
<keyword evidence="5 6" id="KW-0472">Membrane</keyword>
<feature type="transmembrane region" description="Helical" evidence="6">
    <location>
        <begin position="38"/>
        <end position="55"/>
    </location>
</feature>
<evidence type="ECO:0000256" key="3">
    <source>
        <dbReference type="ARBA" id="ARBA00022692"/>
    </source>
</evidence>
<feature type="domain" description="EamA" evidence="7">
    <location>
        <begin position="7"/>
        <end position="140"/>
    </location>
</feature>
<evidence type="ECO:0000256" key="4">
    <source>
        <dbReference type="ARBA" id="ARBA00022989"/>
    </source>
</evidence>
<dbReference type="SUPFAM" id="SSF103481">
    <property type="entry name" value="Multidrug resistance efflux transporter EmrE"/>
    <property type="match status" value="2"/>
</dbReference>
<feature type="transmembrane region" description="Helical" evidence="6">
    <location>
        <begin position="89"/>
        <end position="111"/>
    </location>
</feature>
<dbReference type="AlphaFoldDB" id="A0A9D2RBR5"/>
<comment type="similarity">
    <text evidence="2">Belongs to the EamA transporter family.</text>
</comment>
<comment type="caution">
    <text evidence="8">The sequence shown here is derived from an EMBL/GenBank/DDBJ whole genome shotgun (WGS) entry which is preliminary data.</text>
</comment>
<feature type="transmembrane region" description="Helical" evidence="6">
    <location>
        <begin position="189"/>
        <end position="206"/>
    </location>
</feature>
<feature type="transmembrane region" description="Helical" evidence="6">
    <location>
        <begin position="249"/>
        <end position="266"/>
    </location>
</feature>
<protein>
    <submittedName>
        <fullName evidence="8">DMT family transporter</fullName>
    </submittedName>
</protein>
<evidence type="ECO:0000256" key="1">
    <source>
        <dbReference type="ARBA" id="ARBA00004141"/>
    </source>
</evidence>
<dbReference type="InterPro" id="IPR037185">
    <property type="entry name" value="EmrE-like"/>
</dbReference>
<sequence>MENKNYIGHFTAALTILIWGTTFISTKVLLEDFQPVEILVFRFILGFVILLLLSPRRLKTKGPGEELLFVGAGLSGICLYYLLENIALTYTLASNVGVIISVAPFFTAILAHLFMREEEKLRIPFFIGFFLAMAGIIMISFNGAELKLNPAGDLLALLAALVWAVYSILSRKISSLGYPVVLTTRRTFFYGLLFMIPASFLLDFRLNGAPLLKPVNLLNILYLGAGASALCFVTWNFSVKKLGAVKTSIYIYLVPVITVVTSVLILHEQIGIMSALGVLLTLAGLGLSEIKWKRKSSH</sequence>
<accession>A0A9D2RBR5</accession>
<name>A0A9D2RBR5_9FIRM</name>
<keyword evidence="4 6" id="KW-1133">Transmembrane helix</keyword>
<gene>
    <name evidence="8" type="ORF">H9913_09200</name>
</gene>
<evidence type="ECO:0000259" key="7">
    <source>
        <dbReference type="Pfam" id="PF00892"/>
    </source>
</evidence>
<evidence type="ECO:0000256" key="5">
    <source>
        <dbReference type="ARBA" id="ARBA00023136"/>
    </source>
</evidence>
<feature type="transmembrane region" description="Helical" evidence="6">
    <location>
        <begin position="150"/>
        <end position="169"/>
    </location>
</feature>
<proteinExistence type="inferred from homology"/>
<dbReference type="PANTHER" id="PTHR32322">
    <property type="entry name" value="INNER MEMBRANE TRANSPORTER"/>
    <property type="match status" value="1"/>
</dbReference>
<evidence type="ECO:0000313" key="8">
    <source>
        <dbReference type="EMBL" id="HJD40193.1"/>
    </source>
</evidence>
<feature type="transmembrane region" description="Helical" evidence="6">
    <location>
        <begin position="123"/>
        <end position="144"/>
    </location>
</feature>
<dbReference type="GO" id="GO:0016020">
    <property type="term" value="C:membrane"/>
    <property type="evidence" value="ECO:0007669"/>
    <property type="project" value="UniProtKB-SubCell"/>
</dbReference>
<dbReference type="PANTHER" id="PTHR32322:SF2">
    <property type="entry name" value="EAMA DOMAIN-CONTAINING PROTEIN"/>
    <property type="match status" value="1"/>
</dbReference>
<evidence type="ECO:0000256" key="2">
    <source>
        <dbReference type="ARBA" id="ARBA00007362"/>
    </source>
</evidence>
<dbReference type="InterPro" id="IPR050638">
    <property type="entry name" value="AA-Vitamin_Transporters"/>
</dbReference>
<reference evidence="8" key="2">
    <citation type="submission" date="2021-04" db="EMBL/GenBank/DDBJ databases">
        <authorList>
            <person name="Gilroy R."/>
        </authorList>
    </citation>
    <scope>NUCLEOTIDE SEQUENCE</scope>
    <source>
        <strain evidence="8">ChiW19-6364</strain>
    </source>
</reference>
<dbReference type="Pfam" id="PF00892">
    <property type="entry name" value="EamA"/>
    <property type="match status" value="2"/>
</dbReference>
<evidence type="ECO:0000313" key="9">
    <source>
        <dbReference type="Proteomes" id="UP000823850"/>
    </source>
</evidence>
<feature type="transmembrane region" description="Helical" evidence="6">
    <location>
        <begin position="218"/>
        <end position="237"/>
    </location>
</feature>
<keyword evidence="3 6" id="KW-0812">Transmembrane</keyword>
<dbReference type="EMBL" id="DWUX01000165">
    <property type="protein sequence ID" value="HJD40193.1"/>
    <property type="molecule type" value="Genomic_DNA"/>
</dbReference>
<feature type="transmembrane region" description="Helical" evidence="6">
    <location>
        <begin position="67"/>
        <end position="83"/>
    </location>
</feature>
<dbReference type="InterPro" id="IPR000620">
    <property type="entry name" value="EamA_dom"/>
</dbReference>
<reference evidence="8" key="1">
    <citation type="journal article" date="2021" name="PeerJ">
        <title>Extensive microbial diversity within the chicken gut microbiome revealed by metagenomics and culture.</title>
        <authorList>
            <person name="Gilroy R."/>
            <person name="Ravi A."/>
            <person name="Getino M."/>
            <person name="Pursley I."/>
            <person name="Horton D.L."/>
            <person name="Alikhan N.F."/>
            <person name="Baker D."/>
            <person name="Gharbi K."/>
            <person name="Hall N."/>
            <person name="Watson M."/>
            <person name="Adriaenssens E.M."/>
            <person name="Foster-Nyarko E."/>
            <person name="Jarju S."/>
            <person name="Secka A."/>
            <person name="Antonio M."/>
            <person name="Oren A."/>
            <person name="Chaudhuri R.R."/>
            <person name="La Ragione R."/>
            <person name="Hildebrand F."/>
            <person name="Pallen M.J."/>
        </authorList>
    </citation>
    <scope>NUCLEOTIDE SEQUENCE</scope>
    <source>
        <strain evidence="8">ChiW19-6364</strain>
    </source>
</reference>
<evidence type="ECO:0000256" key="6">
    <source>
        <dbReference type="SAM" id="Phobius"/>
    </source>
</evidence>
<feature type="transmembrane region" description="Helical" evidence="6">
    <location>
        <begin position="7"/>
        <end position="26"/>
    </location>
</feature>
<feature type="domain" description="EamA" evidence="7">
    <location>
        <begin position="152"/>
        <end position="287"/>
    </location>
</feature>
<dbReference type="Proteomes" id="UP000823850">
    <property type="component" value="Unassembled WGS sequence"/>
</dbReference>
<comment type="subcellular location">
    <subcellularLocation>
        <location evidence="1">Membrane</location>
        <topology evidence="1">Multi-pass membrane protein</topology>
    </subcellularLocation>
</comment>